<comment type="caution">
    <text evidence="1">The sequence shown here is derived from an EMBL/GenBank/DDBJ whole genome shotgun (WGS) entry which is preliminary data.</text>
</comment>
<protein>
    <submittedName>
        <fullName evidence="1">Uncharacterized protein</fullName>
    </submittedName>
</protein>
<gene>
    <name evidence="1" type="ORF">INT80_10765</name>
</gene>
<sequence length="46" mass="5116">MTTVTYSQGRLITDTMATTISTFKGFVNQFNMNESAARNIIDAQIL</sequence>
<proteinExistence type="predicted"/>
<organism evidence="1">
    <name type="scientific">Gallibacterium anatis</name>
    <dbReference type="NCBI Taxonomy" id="750"/>
    <lineage>
        <taxon>Bacteria</taxon>
        <taxon>Pseudomonadati</taxon>
        <taxon>Pseudomonadota</taxon>
        <taxon>Gammaproteobacteria</taxon>
        <taxon>Pasteurellales</taxon>
        <taxon>Pasteurellaceae</taxon>
        <taxon>Gallibacterium</taxon>
    </lineage>
</organism>
<dbReference type="AlphaFoldDB" id="A0A930UT46"/>
<reference evidence="1" key="1">
    <citation type="submission" date="2020-11" db="EMBL/GenBank/DDBJ databases">
        <title>Gallibacterium anatis 1637, full genome, WGS.</title>
        <authorList>
            <person name="Laishevtcev A.I."/>
            <person name="Yakimova E.A."/>
            <person name="Petkovich D."/>
            <person name="Stepanova T.V."/>
            <person name="Kalendr R.S."/>
            <person name="Rubalsky E.O."/>
            <person name="Zulkarneev E.R."/>
            <person name="Aleshkin A.V."/>
        </authorList>
    </citation>
    <scope>NUCLEOTIDE SEQUENCE</scope>
    <source>
        <strain evidence="1">1637</strain>
    </source>
</reference>
<accession>A0A930UT46</accession>
<dbReference type="EMBL" id="JADION010000033">
    <property type="protein sequence ID" value="MBF4102820.1"/>
    <property type="molecule type" value="Genomic_DNA"/>
</dbReference>
<name>A0A930UT46_9PAST</name>
<evidence type="ECO:0000313" key="1">
    <source>
        <dbReference type="EMBL" id="MBF4102820.1"/>
    </source>
</evidence>